<dbReference type="EMBL" id="JBJJXI010000018">
    <property type="protein sequence ID" value="KAL3406940.1"/>
    <property type="molecule type" value="Genomic_DNA"/>
</dbReference>
<comment type="caution">
    <text evidence="2">The sequence shown here is derived from an EMBL/GenBank/DDBJ whole genome shotgun (WGS) entry which is preliminary data.</text>
</comment>
<reference evidence="2 3" key="1">
    <citation type="journal article" date="2024" name="bioRxiv">
        <title>A reference genome for Trichogramma kaykai: A tiny desert-dwelling parasitoid wasp with competing sex-ratio distorters.</title>
        <authorList>
            <person name="Culotta J."/>
            <person name="Lindsey A.R."/>
        </authorList>
    </citation>
    <scope>NUCLEOTIDE SEQUENCE [LARGE SCALE GENOMIC DNA]</scope>
    <source>
        <strain evidence="2 3">KSX58</strain>
    </source>
</reference>
<feature type="region of interest" description="Disordered" evidence="1">
    <location>
        <begin position="45"/>
        <end position="84"/>
    </location>
</feature>
<dbReference type="AlphaFoldDB" id="A0ABD2XPC1"/>
<evidence type="ECO:0000313" key="2">
    <source>
        <dbReference type="EMBL" id="KAL3406940.1"/>
    </source>
</evidence>
<feature type="compositionally biased region" description="Basic and acidic residues" evidence="1">
    <location>
        <begin position="62"/>
        <end position="77"/>
    </location>
</feature>
<dbReference type="Proteomes" id="UP001627154">
    <property type="component" value="Unassembled WGS sequence"/>
</dbReference>
<evidence type="ECO:0000313" key="3">
    <source>
        <dbReference type="Proteomes" id="UP001627154"/>
    </source>
</evidence>
<evidence type="ECO:0000256" key="1">
    <source>
        <dbReference type="SAM" id="MobiDB-lite"/>
    </source>
</evidence>
<sequence>MCTAQNNTGCRRTSRSLEMLYARTSYTPALVYIHTCSQIFFRSDTRGPRVQQKTKKANTTATREKDAYGNNRSERKKMYTRRSGIARKGNTHCKIFMGFKNERGACNPILESEFFGRARHRAVRGRNSTRSKESAVDCESAPGMAPLPIAGKIFSTVFRIDAGYKPRCTFHRGTARNHPRPRS</sequence>
<proteinExistence type="predicted"/>
<protein>
    <submittedName>
        <fullName evidence="2">Uncharacterized protein</fullName>
    </submittedName>
</protein>
<name>A0ABD2XPC1_9HYME</name>
<keyword evidence="3" id="KW-1185">Reference proteome</keyword>
<organism evidence="2 3">
    <name type="scientific">Trichogramma kaykai</name>
    <dbReference type="NCBI Taxonomy" id="54128"/>
    <lineage>
        <taxon>Eukaryota</taxon>
        <taxon>Metazoa</taxon>
        <taxon>Ecdysozoa</taxon>
        <taxon>Arthropoda</taxon>
        <taxon>Hexapoda</taxon>
        <taxon>Insecta</taxon>
        <taxon>Pterygota</taxon>
        <taxon>Neoptera</taxon>
        <taxon>Endopterygota</taxon>
        <taxon>Hymenoptera</taxon>
        <taxon>Apocrita</taxon>
        <taxon>Proctotrupomorpha</taxon>
        <taxon>Chalcidoidea</taxon>
        <taxon>Trichogrammatidae</taxon>
        <taxon>Trichogramma</taxon>
    </lineage>
</organism>
<accession>A0ABD2XPC1</accession>
<gene>
    <name evidence="2" type="ORF">TKK_001048</name>
</gene>